<dbReference type="Pfam" id="PF13714">
    <property type="entry name" value="PEP_mutase"/>
    <property type="match status" value="1"/>
</dbReference>
<gene>
    <name evidence="1" type="ORF">A8926_1675</name>
</gene>
<dbReference type="Gene3D" id="3.20.20.60">
    <property type="entry name" value="Phosphoenolpyruvate-binding domains"/>
    <property type="match status" value="1"/>
</dbReference>
<dbReference type="InterPro" id="IPR039556">
    <property type="entry name" value="ICL/PEPM"/>
</dbReference>
<accession>A0A2N3XTX8</accession>
<comment type="caution">
    <text evidence="1">The sequence shown here is derived from an EMBL/GenBank/DDBJ whole genome shotgun (WGS) entry which is preliminary data.</text>
</comment>
<keyword evidence="2" id="KW-1185">Reference proteome</keyword>
<dbReference type="OrthoDB" id="9780430at2"/>
<protein>
    <submittedName>
        <fullName evidence="1">2-methylisocitrate lyase-like PEP mutase family enzyme</fullName>
    </submittedName>
</protein>
<dbReference type="InterPro" id="IPR040442">
    <property type="entry name" value="Pyrv_kinase-like_dom_sf"/>
</dbReference>
<organism evidence="1 2">
    <name type="scientific">Saccharopolyspora spinosa</name>
    <dbReference type="NCBI Taxonomy" id="60894"/>
    <lineage>
        <taxon>Bacteria</taxon>
        <taxon>Bacillati</taxon>
        <taxon>Actinomycetota</taxon>
        <taxon>Actinomycetes</taxon>
        <taxon>Pseudonocardiales</taxon>
        <taxon>Pseudonocardiaceae</taxon>
        <taxon>Saccharopolyspora</taxon>
    </lineage>
</organism>
<dbReference type="GO" id="GO:0016829">
    <property type="term" value="F:lyase activity"/>
    <property type="evidence" value="ECO:0007669"/>
    <property type="project" value="UniProtKB-KW"/>
</dbReference>
<dbReference type="CDD" id="cd00377">
    <property type="entry name" value="ICL_PEPM"/>
    <property type="match status" value="1"/>
</dbReference>
<dbReference type="EMBL" id="PJNB01000001">
    <property type="protein sequence ID" value="PKW14092.1"/>
    <property type="molecule type" value="Genomic_DNA"/>
</dbReference>
<dbReference type="STRING" id="994479.GCA_000194155_04382"/>
<dbReference type="SUPFAM" id="SSF51621">
    <property type="entry name" value="Phosphoenolpyruvate/pyruvate domain"/>
    <property type="match status" value="1"/>
</dbReference>
<dbReference type="PANTHER" id="PTHR42905:SF16">
    <property type="entry name" value="CARBOXYPHOSPHONOENOLPYRUVATE PHOSPHONOMUTASE-LIKE PROTEIN (AFU_ORTHOLOGUE AFUA_5G07230)"/>
    <property type="match status" value="1"/>
</dbReference>
<dbReference type="AlphaFoldDB" id="A0A2N3XTX8"/>
<evidence type="ECO:0000313" key="1">
    <source>
        <dbReference type="EMBL" id="PKW14092.1"/>
    </source>
</evidence>
<dbReference type="Proteomes" id="UP000233786">
    <property type="component" value="Unassembled WGS sequence"/>
</dbReference>
<dbReference type="PANTHER" id="PTHR42905">
    <property type="entry name" value="PHOSPHOENOLPYRUVATE CARBOXYLASE"/>
    <property type="match status" value="1"/>
</dbReference>
<name>A0A2N3XTX8_SACSN</name>
<sequence>MLREFHALHHADSPLLLPNAWDFASAVALFEAGFEAIGTTSLGVAASHGLPDAAGCTRTQTIELARRLADLPRPITVDVESGFGGGADEVAELAAELAGFGIAGINLEDELGDPARHQELISAVKERVPELFLNARTDTYWLGAKSLADTIDRAERYAAAGADGVFVPGMATDGDIRALRDAIDVPINILYQPGQRIEHLAELGVQRISMGSLLYRAALHAAVATARDIRVGAAVAVGIPDYSTVQDYAIGGGRRRGSGGFQ</sequence>
<dbReference type="InterPro" id="IPR015813">
    <property type="entry name" value="Pyrv/PenolPyrv_kinase-like_dom"/>
</dbReference>
<reference evidence="1" key="1">
    <citation type="submission" date="2017-12" db="EMBL/GenBank/DDBJ databases">
        <title>Sequencing the genomes of 1000 Actinobacteria strains.</title>
        <authorList>
            <person name="Klenk H.-P."/>
        </authorList>
    </citation>
    <scope>NUCLEOTIDE SEQUENCE [LARGE SCALE GENOMIC DNA]</scope>
    <source>
        <strain evidence="1">DSM 44228</strain>
    </source>
</reference>
<dbReference type="RefSeq" id="WP_010308927.1">
    <property type="nucleotide sequence ID" value="NZ_CP061007.1"/>
</dbReference>
<proteinExistence type="predicted"/>
<evidence type="ECO:0000313" key="2">
    <source>
        <dbReference type="Proteomes" id="UP000233786"/>
    </source>
</evidence>